<dbReference type="PRINTS" id="PR01177">
    <property type="entry name" value="GABAB1RECPTR"/>
</dbReference>
<keyword evidence="3 10" id="KW-1133">Transmembrane helix</keyword>
<dbReference type="Pfam" id="PF00003">
    <property type="entry name" value="7tm_3"/>
    <property type="match status" value="1"/>
</dbReference>
<evidence type="ECO:0000256" key="9">
    <source>
        <dbReference type="SAM" id="Coils"/>
    </source>
</evidence>
<feature type="coiled-coil region" evidence="9">
    <location>
        <begin position="507"/>
        <end position="534"/>
    </location>
</feature>
<keyword evidence="6" id="KW-0675">Receptor</keyword>
<dbReference type="Proteomes" id="UP001162164">
    <property type="component" value="Unassembled WGS sequence"/>
</dbReference>
<dbReference type="InterPro" id="IPR017978">
    <property type="entry name" value="GPCR_3_C"/>
</dbReference>
<feature type="transmembrane region" description="Helical" evidence="10">
    <location>
        <begin position="202"/>
        <end position="225"/>
    </location>
</feature>
<dbReference type="EMBL" id="JAPWTJ010000022">
    <property type="protein sequence ID" value="KAJ8984969.1"/>
    <property type="molecule type" value="Genomic_DNA"/>
</dbReference>
<name>A0ABQ9K525_9CUCU</name>
<dbReference type="InterPro" id="IPR002455">
    <property type="entry name" value="GPCR3_GABA-B"/>
</dbReference>
<evidence type="ECO:0000256" key="3">
    <source>
        <dbReference type="ARBA" id="ARBA00022989"/>
    </source>
</evidence>
<keyword evidence="7" id="KW-0325">Glycoprotein</keyword>
<keyword evidence="13" id="KW-1185">Reference proteome</keyword>
<evidence type="ECO:0000256" key="2">
    <source>
        <dbReference type="ARBA" id="ARBA00022692"/>
    </source>
</evidence>
<comment type="subcellular location">
    <subcellularLocation>
        <location evidence="1">Membrane</location>
        <topology evidence="1">Multi-pass membrane protein</topology>
    </subcellularLocation>
</comment>
<feature type="transmembrane region" description="Helical" evidence="10">
    <location>
        <begin position="324"/>
        <end position="345"/>
    </location>
</feature>
<proteinExistence type="predicted"/>
<organism evidence="12 13">
    <name type="scientific">Molorchus minor</name>
    <dbReference type="NCBI Taxonomy" id="1323400"/>
    <lineage>
        <taxon>Eukaryota</taxon>
        <taxon>Metazoa</taxon>
        <taxon>Ecdysozoa</taxon>
        <taxon>Arthropoda</taxon>
        <taxon>Hexapoda</taxon>
        <taxon>Insecta</taxon>
        <taxon>Pterygota</taxon>
        <taxon>Neoptera</taxon>
        <taxon>Endopterygota</taxon>
        <taxon>Coleoptera</taxon>
        <taxon>Polyphaga</taxon>
        <taxon>Cucujiformia</taxon>
        <taxon>Chrysomeloidea</taxon>
        <taxon>Cerambycidae</taxon>
        <taxon>Lamiinae</taxon>
        <taxon>Monochamini</taxon>
        <taxon>Molorchus</taxon>
    </lineage>
</organism>
<evidence type="ECO:0000313" key="13">
    <source>
        <dbReference type="Proteomes" id="UP001162164"/>
    </source>
</evidence>
<dbReference type="Pfam" id="PF01094">
    <property type="entry name" value="ANF_receptor"/>
    <property type="match status" value="1"/>
</dbReference>
<keyword evidence="4" id="KW-0297">G-protein coupled receptor</keyword>
<dbReference type="CDD" id="cd15047">
    <property type="entry name" value="7tmC_GABA-B-like"/>
    <property type="match status" value="1"/>
</dbReference>
<accession>A0ABQ9K525</accession>
<protein>
    <recommendedName>
        <fullName evidence="11">G-protein coupled receptors family 3 profile domain-containing protein</fullName>
    </recommendedName>
</protein>
<evidence type="ECO:0000256" key="10">
    <source>
        <dbReference type="SAM" id="Phobius"/>
    </source>
</evidence>
<dbReference type="PANTHER" id="PTHR10519:SF46">
    <property type="entry name" value="METABOTROPIC GABA-B RECEPTOR SUBTYPE 3, ISOFORM A"/>
    <property type="match status" value="1"/>
</dbReference>
<dbReference type="SUPFAM" id="SSF53822">
    <property type="entry name" value="Periplasmic binding protein-like I"/>
    <property type="match status" value="1"/>
</dbReference>
<feature type="transmembrane region" description="Helical" evidence="10">
    <location>
        <begin position="279"/>
        <end position="297"/>
    </location>
</feature>
<keyword evidence="8" id="KW-0807">Transducer</keyword>
<evidence type="ECO:0000256" key="8">
    <source>
        <dbReference type="ARBA" id="ARBA00023224"/>
    </source>
</evidence>
<reference evidence="12" key="1">
    <citation type="journal article" date="2023" name="Insect Mol. Biol.">
        <title>Genome sequencing provides insights into the evolution of gene families encoding plant cell wall-degrading enzymes in longhorned beetles.</title>
        <authorList>
            <person name="Shin N.R."/>
            <person name="Okamura Y."/>
            <person name="Kirsch R."/>
            <person name="Pauchet Y."/>
        </authorList>
    </citation>
    <scope>NUCLEOTIDE SEQUENCE</scope>
    <source>
        <strain evidence="12">MMC_N1</strain>
    </source>
</reference>
<evidence type="ECO:0000313" key="12">
    <source>
        <dbReference type="EMBL" id="KAJ8984969.1"/>
    </source>
</evidence>
<feature type="non-terminal residue" evidence="12">
    <location>
        <position position="1"/>
    </location>
</feature>
<feature type="transmembrane region" description="Helical" evidence="10">
    <location>
        <begin position="381"/>
        <end position="403"/>
    </location>
</feature>
<evidence type="ECO:0000256" key="7">
    <source>
        <dbReference type="ARBA" id="ARBA00023180"/>
    </source>
</evidence>
<comment type="caution">
    <text evidence="12">The sequence shown here is derived from an EMBL/GenBank/DDBJ whole genome shotgun (WGS) entry which is preliminary data.</text>
</comment>
<dbReference type="Gene3D" id="3.40.50.2300">
    <property type="match status" value="2"/>
</dbReference>
<dbReference type="PANTHER" id="PTHR10519">
    <property type="entry name" value="GABA-B RECEPTOR"/>
    <property type="match status" value="1"/>
</dbReference>
<dbReference type="InterPro" id="IPR028082">
    <property type="entry name" value="Peripla_BP_I"/>
</dbReference>
<feature type="transmembrane region" description="Helical" evidence="10">
    <location>
        <begin position="445"/>
        <end position="467"/>
    </location>
</feature>
<evidence type="ECO:0000259" key="11">
    <source>
        <dbReference type="PROSITE" id="PS50259"/>
    </source>
</evidence>
<keyword evidence="5 10" id="KW-0472">Membrane</keyword>
<keyword evidence="9" id="KW-0175">Coiled coil</keyword>
<evidence type="ECO:0000256" key="5">
    <source>
        <dbReference type="ARBA" id="ARBA00023136"/>
    </source>
</evidence>
<dbReference type="PRINTS" id="PR01176">
    <property type="entry name" value="GABABRECEPTR"/>
</dbReference>
<dbReference type="PROSITE" id="PS50259">
    <property type="entry name" value="G_PROTEIN_RECEP_F3_4"/>
    <property type="match status" value="1"/>
</dbReference>
<feature type="transmembrane region" description="Helical" evidence="10">
    <location>
        <begin position="418"/>
        <end position="439"/>
    </location>
</feature>
<sequence>VYDMNMFGEYVWILQDRGDVWWNGSKQCPSHHLAKAVDGIIFVSDFNEISHSEYSDVRWDNDEFENSINTTKEHISKYARQAYDAVWSIALALKEAEIYNYANPIEEYYYNRKDMVCRWAEKLGNLRFIGLSGPVKFNGADRIGNSIIRQMQGGKMTDIAIFNSVKEMLDFQCKTCGKIYWENVHIPIAQRKLKISLVTIPNLLYCIIVFISSTGITVSLLCLYFNLHFRKIKSVKLSSPKLNNVAVCGCILVYLSVILLGFHNTTIKSNAYFSELCTARVYFLSAGFSLAFGSMLAKTYRVHRLFTCFGAGVMKDKLLKDKQLITLLLIPLAVDAIILTLWIMIDPMEKQLYNLTLEISSSHRGVVYQPQVEVCSSQNTVGWYIALFSYKGIILVMGVFMAWKTRHIKVPALNDSQYIGISVYSAVFSTIIVILSSFISNYVLITYLAKAISILASTTLTLFLLFLPKLKLVFRKMECEDPVMHSMGLKIESNTRRFIFDDPKEQISRLEIQNKVYRSEIAALDKEISRLEELLMSSRKPSVSVIETPVDPYHSRVPTSVNERSSWPRAEGHVKRKRKGFSSDYKLDNNLIGERSNLFSRIRAFLGNCTSPRKTFYNHVNHRSDNLFILRKNERIIMRSTPEIYSHLRDQVKGLTKAESESYIDNCQ</sequence>
<dbReference type="InterPro" id="IPR001828">
    <property type="entry name" value="ANF_lig-bd_rcpt"/>
</dbReference>
<feature type="domain" description="G-protein coupled receptors family 3 profile" evidence="11">
    <location>
        <begin position="277"/>
        <end position="478"/>
    </location>
</feature>
<feature type="transmembrane region" description="Helical" evidence="10">
    <location>
        <begin position="245"/>
        <end position="267"/>
    </location>
</feature>
<evidence type="ECO:0000256" key="4">
    <source>
        <dbReference type="ARBA" id="ARBA00023040"/>
    </source>
</evidence>
<keyword evidence="2 10" id="KW-0812">Transmembrane</keyword>
<evidence type="ECO:0000256" key="1">
    <source>
        <dbReference type="ARBA" id="ARBA00004141"/>
    </source>
</evidence>
<evidence type="ECO:0000256" key="6">
    <source>
        <dbReference type="ARBA" id="ARBA00023170"/>
    </source>
</evidence>
<gene>
    <name evidence="12" type="ORF">NQ317_007839</name>
</gene>